<comment type="caution">
    <text evidence="2">The sequence shown here is derived from an EMBL/GenBank/DDBJ whole genome shotgun (WGS) entry which is preliminary data.</text>
</comment>
<reference evidence="3" key="1">
    <citation type="journal article" date="2019" name="Gigascience">
        <title>De novo genome assembly of the endangered Acer yangbiense, a plant species with extremely small populations endemic to Yunnan Province, China.</title>
        <authorList>
            <person name="Yang J."/>
            <person name="Wariss H.M."/>
            <person name="Tao L."/>
            <person name="Zhang R."/>
            <person name="Yun Q."/>
            <person name="Hollingsworth P."/>
            <person name="Dao Z."/>
            <person name="Luo G."/>
            <person name="Guo H."/>
            <person name="Ma Y."/>
            <person name="Sun W."/>
        </authorList>
    </citation>
    <scope>NUCLEOTIDE SEQUENCE [LARGE SCALE GENOMIC DNA]</scope>
    <source>
        <strain evidence="3">cv. br00</strain>
    </source>
</reference>
<evidence type="ECO:0000313" key="2">
    <source>
        <dbReference type="EMBL" id="KAB5563845.1"/>
    </source>
</evidence>
<name>A0A5N5N8W0_9ROSI</name>
<dbReference type="AlphaFoldDB" id="A0A5N5N8W0"/>
<protein>
    <submittedName>
        <fullName evidence="2">Uncharacterized protein</fullName>
    </submittedName>
</protein>
<gene>
    <name evidence="2" type="ORF">DKX38_003899</name>
</gene>
<keyword evidence="1" id="KW-0175">Coiled coil</keyword>
<sequence length="144" mass="16207">MGLLCGNQMIDRNPLLRYTPLSAPEHAHAETQMKSAAVLDFIDSGMDIVQIGLYAFHSEVLCFLLTEIPLTSGIIAQVMEVEKNVMEAEIRRVKLELKQSMEMYNSVCKEARELQHLHTLKALKLDEVELAEEAAEALAEPRQL</sequence>
<evidence type="ECO:0000256" key="1">
    <source>
        <dbReference type="SAM" id="Coils"/>
    </source>
</evidence>
<keyword evidence="3" id="KW-1185">Reference proteome</keyword>
<evidence type="ECO:0000313" key="3">
    <source>
        <dbReference type="Proteomes" id="UP000326939"/>
    </source>
</evidence>
<dbReference type="Proteomes" id="UP000326939">
    <property type="component" value="Chromosome 3"/>
</dbReference>
<accession>A0A5N5N8W0</accession>
<organism evidence="2 3">
    <name type="scientific">Salix brachista</name>
    <dbReference type="NCBI Taxonomy" id="2182728"/>
    <lineage>
        <taxon>Eukaryota</taxon>
        <taxon>Viridiplantae</taxon>
        <taxon>Streptophyta</taxon>
        <taxon>Embryophyta</taxon>
        <taxon>Tracheophyta</taxon>
        <taxon>Spermatophyta</taxon>
        <taxon>Magnoliopsida</taxon>
        <taxon>eudicotyledons</taxon>
        <taxon>Gunneridae</taxon>
        <taxon>Pentapetalae</taxon>
        <taxon>rosids</taxon>
        <taxon>fabids</taxon>
        <taxon>Malpighiales</taxon>
        <taxon>Salicaceae</taxon>
        <taxon>Saliceae</taxon>
        <taxon>Salix</taxon>
    </lineage>
</organism>
<feature type="coiled-coil region" evidence="1">
    <location>
        <begin position="76"/>
        <end position="140"/>
    </location>
</feature>
<dbReference type="EMBL" id="VDCV01000003">
    <property type="protein sequence ID" value="KAB5563845.1"/>
    <property type="molecule type" value="Genomic_DNA"/>
</dbReference>
<proteinExistence type="predicted"/>